<dbReference type="Proteomes" id="UP001606210">
    <property type="component" value="Unassembled WGS sequence"/>
</dbReference>
<evidence type="ECO:0000313" key="1">
    <source>
        <dbReference type="EMBL" id="MFG6433926.1"/>
    </source>
</evidence>
<gene>
    <name evidence="1" type="ORF">ACG00Y_28795</name>
</gene>
<name>A0ABW7FBC6_9BURK</name>
<reference evidence="1 2" key="1">
    <citation type="submission" date="2024-08" db="EMBL/GenBank/DDBJ databases">
        <authorList>
            <person name="Lu H."/>
        </authorList>
    </citation>
    <scope>NUCLEOTIDE SEQUENCE [LARGE SCALE GENOMIC DNA]</scope>
    <source>
        <strain evidence="1 2">LYH14W</strain>
    </source>
</reference>
<organism evidence="1 2">
    <name type="scientific">Pelomonas parva</name>
    <dbReference type="NCBI Taxonomy" id="3299032"/>
    <lineage>
        <taxon>Bacteria</taxon>
        <taxon>Pseudomonadati</taxon>
        <taxon>Pseudomonadota</taxon>
        <taxon>Betaproteobacteria</taxon>
        <taxon>Burkholderiales</taxon>
        <taxon>Sphaerotilaceae</taxon>
        <taxon>Roseateles</taxon>
    </lineage>
</organism>
<comment type="caution">
    <text evidence="1">The sequence shown here is derived from an EMBL/GenBank/DDBJ whole genome shotgun (WGS) entry which is preliminary data.</text>
</comment>
<keyword evidence="2" id="KW-1185">Reference proteome</keyword>
<evidence type="ECO:0000313" key="2">
    <source>
        <dbReference type="Proteomes" id="UP001606210"/>
    </source>
</evidence>
<accession>A0ABW7FBC6</accession>
<feature type="non-terminal residue" evidence="1">
    <location>
        <position position="1"/>
    </location>
</feature>
<sequence>LKVRLHSTHLDAWLGGVKVFECERLHASTADRHPKRIDWRHMLPSLKRKPGAFARWVLRDAMFPRSEYAQAWEQISQALPERAACRLMVDLLDLADRANVVAELAIELGHLLDSAELPDIDVLKDRFAPRPAQMPQVVVVLPSAAVYDELLEAA</sequence>
<protein>
    <submittedName>
        <fullName evidence="1">IS21 family transposase</fullName>
    </submittedName>
</protein>
<dbReference type="EMBL" id="JBIGHV010000034">
    <property type="protein sequence ID" value="MFG6433926.1"/>
    <property type="molecule type" value="Genomic_DNA"/>
</dbReference>
<proteinExistence type="predicted"/>